<gene>
    <name evidence="1" type="ORF">H9851_06695</name>
</gene>
<comment type="caution">
    <text evidence="1">The sequence shown here is derived from an EMBL/GenBank/DDBJ whole genome shotgun (WGS) entry which is preliminary data.</text>
</comment>
<sequence length="377" mass="39844">MFMQTGALENGGFKKDETKQADLFAEARARAGAAVQLLFCPCEHAGEALSALLPYGKAALVIDEAIPPQAAERVRVALKKFRPACAVIGGDFTQLFSLADDIRAAVGIGPRGIAGARFFATLRGAFSLLIPTDTAAEGLFAPFAPPPWQGYPLAPADMILADAALLQEAPALACFAGVCAEEAAICSAFGKREEEAPFRAIAEAFAAAESAEEKFSASAAFALEVQGRAPFACLGAAKLCPRPQLPALAAYFARRFLYLFGKAEIRPFFVADYPARIWRAARESGLSAKAVARNVHIPRGAESFALAERFLEVRARLAASAELLCRTLPAQPAPADGLFARLYDLSAELSPRLSAAVLERELGLLPTPPLAAPPVSV</sequence>
<reference evidence="1" key="1">
    <citation type="journal article" date="2021" name="PeerJ">
        <title>Extensive microbial diversity within the chicken gut microbiome revealed by metagenomics and culture.</title>
        <authorList>
            <person name="Gilroy R."/>
            <person name="Ravi A."/>
            <person name="Getino M."/>
            <person name="Pursley I."/>
            <person name="Horton D.L."/>
            <person name="Alikhan N.F."/>
            <person name="Baker D."/>
            <person name="Gharbi K."/>
            <person name="Hall N."/>
            <person name="Watson M."/>
            <person name="Adriaenssens E.M."/>
            <person name="Foster-Nyarko E."/>
            <person name="Jarju S."/>
            <person name="Secka A."/>
            <person name="Antonio M."/>
            <person name="Oren A."/>
            <person name="Chaudhuri R.R."/>
            <person name="La Ragione R."/>
            <person name="Hildebrand F."/>
            <person name="Pallen M.J."/>
        </authorList>
    </citation>
    <scope>NUCLEOTIDE SEQUENCE</scope>
    <source>
        <strain evidence="1">2189</strain>
    </source>
</reference>
<proteinExistence type="predicted"/>
<dbReference type="EMBL" id="DXEW01000031">
    <property type="protein sequence ID" value="HIX50945.1"/>
    <property type="molecule type" value="Genomic_DNA"/>
</dbReference>
<evidence type="ECO:0000313" key="2">
    <source>
        <dbReference type="Proteomes" id="UP000886847"/>
    </source>
</evidence>
<accession>A0A9D1W1H1</accession>
<reference evidence="1" key="2">
    <citation type="submission" date="2021-04" db="EMBL/GenBank/DDBJ databases">
        <authorList>
            <person name="Gilroy R."/>
        </authorList>
    </citation>
    <scope>NUCLEOTIDE SEQUENCE</scope>
    <source>
        <strain evidence="1">2189</strain>
    </source>
</reference>
<evidence type="ECO:0000313" key="1">
    <source>
        <dbReference type="EMBL" id="HIX50945.1"/>
    </source>
</evidence>
<protein>
    <submittedName>
        <fullName evidence="1">Uncharacterized protein</fullName>
    </submittedName>
</protein>
<name>A0A9D1W1H1_9FIRM</name>
<dbReference type="AlphaFoldDB" id="A0A9D1W1H1"/>
<dbReference type="Proteomes" id="UP000886847">
    <property type="component" value="Unassembled WGS sequence"/>
</dbReference>
<organism evidence="1 2">
    <name type="scientific">Candidatus Borkfalkia faecavium</name>
    <dbReference type="NCBI Taxonomy" id="2838508"/>
    <lineage>
        <taxon>Bacteria</taxon>
        <taxon>Bacillati</taxon>
        <taxon>Bacillota</taxon>
        <taxon>Clostridia</taxon>
        <taxon>Christensenellales</taxon>
        <taxon>Christensenellaceae</taxon>
        <taxon>Candidatus Borkfalkia</taxon>
    </lineage>
</organism>